<feature type="transmembrane region" description="Helical" evidence="15">
    <location>
        <begin position="175"/>
        <end position="198"/>
    </location>
</feature>
<comment type="similarity">
    <text evidence="4">Belongs to the RBT5 family.</text>
</comment>
<evidence type="ECO:0000256" key="7">
    <source>
        <dbReference type="ARBA" id="ARBA00022692"/>
    </source>
</evidence>
<feature type="transmembrane region" description="Helical" evidence="15">
    <location>
        <begin position="210"/>
        <end position="241"/>
    </location>
</feature>
<keyword evidence="14" id="KW-0349">Heme</keyword>
<dbReference type="GO" id="GO:0098552">
    <property type="term" value="C:side of membrane"/>
    <property type="evidence" value="ECO:0007669"/>
    <property type="project" value="UniProtKB-KW"/>
</dbReference>
<evidence type="ECO:0000256" key="8">
    <source>
        <dbReference type="ARBA" id="ARBA00022729"/>
    </source>
</evidence>
<keyword evidence="9 15" id="KW-1133">Transmembrane helix</keyword>
<evidence type="ECO:0000256" key="15">
    <source>
        <dbReference type="SAM" id="Phobius"/>
    </source>
</evidence>
<dbReference type="GeneID" id="70220047"/>
<feature type="disulfide bond" evidence="14">
    <location>
        <begin position="31"/>
        <end position="71"/>
    </location>
</feature>
<evidence type="ECO:0000256" key="4">
    <source>
        <dbReference type="ARBA" id="ARBA00010031"/>
    </source>
</evidence>
<protein>
    <recommendedName>
        <fullName evidence="17">CFEM domain-containing protein</fullName>
    </recommendedName>
</protein>
<dbReference type="InterPro" id="IPR052337">
    <property type="entry name" value="SAT4-like"/>
</dbReference>
<reference evidence="18" key="1">
    <citation type="journal article" date="2021" name="Nat. Commun.">
        <title>Genetic determinants of endophytism in the Arabidopsis root mycobiome.</title>
        <authorList>
            <person name="Mesny F."/>
            <person name="Miyauchi S."/>
            <person name="Thiergart T."/>
            <person name="Pickel B."/>
            <person name="Atanasova L."/>
            <person name="Karlsson M."/>
            <person name="Huettel B."/>
            <person name="Barry K.W."/>
            <person name="Haridas S."/>
            <person name="Chen C."/>
            <person name="Bauer D."/>
            <person name="Andreopoulos W."/>
            <person name="Pangilinan J."/>
            <person name="LaButti K."/>
            <person name="Riley R."/>
            <person name="Lipzen A."/>
            <person name="Clum A."/>
            <person name="Drula E."/>
            <person name="Henrissat B."/>
            <person name="Kohler A."/>
            <person name="Grigoriev I.V."/>
            <person name="Martin F.M."/>
            <person name="Hacquard S."/>
        </authorList>
    </citation>
    <scope>NUCLEOTIDE SEQUENCE</scope>
    <source>
        <strain evidence="18">MPI-CAGE-AT-0023</strain>
    </source>
</reference>
<keyword evidence="14" id="KW-0479">Metal-binding</keyword>
<keyword evidence="11 14" id="KW-1015">Disulfide bond</keyword>
<keyword evidence="7 15" id="KW-0812">Transmembrane</keyword>
<feature type="chain" id="PRO_5040181150" description="CFEM domain-containing protein" evidence="16">
    <location>
        <begin position="18"/>
        <end position="671"/>
    </location>
</feature>
<comment type="similarity">
    <text evidence="13">Belongs to the SAT4 family.</text>
</comment>
<dbReference type="Pfam" id="PF20684">
    <property type="entry name" value="Fung_rhodopsin"/>
    <property type="match status" value="1"/>
</dbReference>
<keyword evidence="10 15" id="KW-0472">Membrane</keyword>
<keyword evidence="19" id="KW-1185">Reference proteome</keyword>
<keyword evidence="14" id="KW-0408">Iron</keyword>
<dbReference type="InterPro" id="IPR049326">
    <property type="entry name" value="Rhodopsin_dom_fungi"/>
</dbReference>
<dbReference type="PANTHER" id="PTHR33048">
    <property type="entry name" value="PTH11-LIKE INTEGRAL MEMBRANE PROTEIN (AFU_ORTHOLOGUE AFUA_5G11245)"/>
    <property type="match status" value="1"/>
</dbReference>
<keyword evidence="6" id="KW-0336">GPI-anchor</keyword>
<keyword evidence="12" id="KW-0449">Lipoprotein</keyword>
<proteinExistence type="inferred from homology"/>
<name>A0A9P9KIW1_FUSRE</name>
<dbReference type="Proteomes" id="UP000720189">
    <property type="component" value="Unassembled WGS sequence"/>
</dbReference>
<accession>A0A9P9KIW1</accession>
<evidence type="ECO:0000256" key="6">
    <source>
        <dbReference type="ARBA" id="ARBA00022622"/>
    </source>
</evidence>
<evidence type="ECO:0000256" key="5">
    <source>
        <dbReference type="ARBA" id="ARBA00022525"/>
    </source>
</evidence>
<dbReference type="InterPro" id="IPR008427">
    <property type="entry name" value="Extracellular_membr_CFEM_dom"/>
</dbReference>
<gene>
    <name evidence="18" type="ORF">BKA55DRAFT_539069</name>
</gene>
<evidence type="ECO:0000256" key="11">
    <source>
        <dbReference type="ARBA" id="ARBA00023157"/>
    </source>
</evidence>
<feature type="signal peptide" evidence="16">
    <location>
        <begin position="1"/>
        <end position="17"/>
    </location>
</feature>
<keyword evidence="5" id="KW-0964">Secreted</keyword>
<evidence type="ECO:0000256" key="9">
    <source>
        <dbReference type="ARBA" id="ARBA00022989"/>
    </source>
</evidence>
<dbReference type="EMBL" id="JAGMUX010000007">
    <property type="protein sequence ID" value="KAH7254234.1"/>
    <property type="molecule type" value="Genomic_DNA"/>
</dbReference>
<dbReference type="OrthoDB" id="2496787at2759"/>
<dbReference type="PROSITE" id="PS52012">
    <property type="entry name" value="CFEM"/>
    <property type="match status" value="1"/>
</dbReference>
<dbReference type="RefSeq" id="XP_046050481.1">
    <property type="nucleotide sequence ID" value="XM_046190093.1"/>
</dbReference>
<feature type="transmembrane region" description="Helical" evidence="15">
    <location>
        <begin position="261"/>
        <end position="281"/>
    </location>
</feature>
<evidence type="ECO:0000256" key="2">
    <source>
        <dbReference type="ARBA" id="ARBA00004589"/>
    </source>
</evidence>
<evidence type="ECO:0000256" key="12">
    <source>
        <dbReference type="ARBA" id="ARBA00023288"/>
    </source>
</evidence>
<comment type="caution">
    <text evidence="18">The sequence shown here is derived from an EMBL/GenBank/DDBJ whole genome shotgun (WGS) entry which is preliminary data.</text>
</comment>
<evidence type="ECO:0000313" key="19">
    <source>
        <dbReference type="Proteomes" id="UP000720189"/>
    </source>
</evidence>
<feature type="binding site" description="axial binding residue" evidence="14">
    <location>
        <position position="49"/>
    </location>
    <ligand>
        <name>heme</name>
        <dbReference type="ChEBI" id="CHEBI:30413"/>
    </ligand>
    <ligandPart>
        <name>Fe</name>
        <dbReference type="ChEBI" id="CHEBI:18248"/>
    </ligandPart>
</feature>
<organism evidence="18 19">
    <name type="scientific">Fusarium redolens</name>
    <dbReference type="NCBI Taxonomy" id="48865"/>
    <lineage>
        <taxon>Eukaryota</taxon>
        <taxon>Fungi</taxon>
        <taxon>Dikarya</taxon>
        <taxon>Ascomycota</taxon>
        <taxon>Pezizomycotina</taxon>
        <taxon>Sordariomycetes</taxon>
        <taxon>Hypocreomycetidae</taxon>
        <taxon>Hypocreales</taxon>
        <taxon>Nectriaceae</taxon>
        <taxon>Fusarium</taxon>
        <taxon>Fusarium redolens species complex</taxon>
    </lineage>
</organism>
<dbReference type="GO" id="GO:0046872">
    <property type="term" value="F:metal ion binding"/>
    <property type="evidence" value="ECO:0007669"/>
    <property type="project" value="UniProtKB-UniRule"/>
</dbReference>
<evidence type="ECO:0000256" key="10">
    <source>
        <dbReference type="ARBA" id="ARBA00023136"/>
    </source>
</evidence>
<feature type="transmembrane region" description="Helical" evidence="15">
    <location>
        <begin position="130"/>
        <end position="150"/>
    </location>
</feature>
<evidence type="ECO:0000256" key="1">
    <source>
        <dbReference type="ARBA" id="ARBA00004141"/>
    </source>
</evidence>
<evidence type="ECO:0000256" key="13">
    <source>
        <dbReference type="ARBA" id="ARBA00038359"/>
    </source>
</evidence>
<evidence type="ECO:0000313" key="18">
    <source>
        <dbReference type="EMBL" id="KAH7254234.1"/>
    </source>
</evidence>
<feature type="disulfide bond" evidence="14">
    <location>
        <begin position="45"/>
        <end position="52"/>
    </location>
</feature>
<dbReference type="Pfam" id="PF05730">
    <property type="entry name" value="CFEM"/>
    <property type="match status" value="1"/>
</dbReference>
<keyword evidence="8 16" id="KW-0732">Signal</keyword>
<dbReference type="GO" id="GO:0005576">
    <property type="term" value="C:extracellular region"/>
    <property type="evidence" value="ECO:0007669"/>
    <property type="project" value="UniProtKB-SubCell"/>
</dbReference>
<feature type="transmembrane region" description="Helical" evidence="15">
    <location>
        <begin position="97"/>
        <end position="118"/>
    </location>
</feature>
<comment type="subcellular location">
    <subcellularLocation>
        <location evidence="2">Membrane</location>
        <topology evidence="2">Lipid-anchor</topology>
        <topology evidence="2">GPI-anchor</topology>
    </subcellularLocation>
    <subcellularLocation>
        <location evidence="1">Membrane</location>
        <topology evidence="1">Multi-pass membrane protein</topology>
    </subcellularLocation>
    <subcellularLocation>
        <location evidence="3">Secreted</location>
    </subcellularLocation>
</comment>
<dbReference type="AlphaFoldDB" id="A0A9P9KIW1"/>
<sequence length="671" mass="74834">MKWIVPFLVAFVPLVVAADATKELLTNLPACAAPCYEDAITKSECKSSDVKCVCSTEVIIQTAEACAAKACHVRDSLTTLNMTYTYCEVPVRNKTPLFINVTIVLGVISGVATALRLWSKFFFTKTELGLDDLFIVLTLIFGMPSTAMNIHGTAGHGEGRDIWTLEFDDITKFGFYFWILEIFYFAQVSLLKTSLLFFYLRIFPGTAQKLLWGTIIFNSVFGVLFMFLAAFQCTPVSYFWLNWDGEHKGTCISMNSTAIGWANASISVAIDVWMLAVPMWYLRKLKLHWKKKIGVAAMFIVGTFVTVVSIIRLQFLVDLGSSHNPTYDQTDISIWSTVEINVGIICASMPALRVILVRLFPALGGSSYDSSKYNNYGEHYGRKSHIMSRSRARVELPSHAGDSIHTPEHGGIELQRTFHVQYSENDEQSLVNGESLNETMLTCGPYRKGTFSLLLPSKASLNVRQRTRNIPKVTDNMGNSLIKGAGIASQAISLGSPIDRDGDAFEQFETYRESANGHLKNFFEKFGLGISHDDLPGLCARPLQPRGSEADQNARISQANAIKDLAKLDDILENIKRQERPYIKAVSPTVVRWMAFCFIGPYVNSQGDLTAFFKIIAVSGALSITAQLVRKFLQLRKVTPLQHKVRGLVRAFKNGTIRYRDSEEVMISPLN</sequence>
<evidence type="ECO:0000259" key="17">
    <source>
        <dbReference type="PROSITE" id="PS52012"/>
    </source>
</evidence>
<feature type="transmembrane region" description="Helical" evidence="15">
    <location>
        <begin position="293"/>
        <end position="312"/>
    </location>
</feature>
<dbReference type="SMART" id="SM00747">
    <property type="entry name" value="CFEM"/>
    <property type="match status" value="1"/>
</dbReference>
<evidence type="ECO:0000256" key="3">
    <source>
        <dbReference type="ARBA" id="ARBA00004613"/>
    </source>
</evidence>
<keyword evidence="6" id="KW-0325">Glycoprotein</keyword>
<feature type="domain" description="CFEM" evidence="17">
    <location>
        <begin position="1"/>
        <end position="115"/>
    </location>
</feature>
<feature type="disulfide bond" evidence="14">
    <location>
        <begin position="54"/>
        <end position="87"/>
    </location>
</feature>
<dbReference type="PANTHER" id="PTHR33048:SF143">
    <property type="entry name" value="EXTRACELLULAR MEMBRANE PROTEIN CFEM DOMAIN-CONTAINING PROTEIN-RELATED"/>
    <property type="match status" value="1"/>
</dbReference>
<feature type="disulfide bond" evidence="14">
    <location>
        <begin position="35"/>
        <end position="66"/>
    </location>
</feature>
<evidence type="ECO:0000256" key="14">
    <source>
        <dbReference type="PROSITE-ProRule" id="PRU01356"/>
    </source>
</evidence>
<evidence type="ECO:0000256" key="16">
    <source>
        <dbReference type="SAM" id="SignalP"/>
    </source>
</evidence>